<dbReference type="PANTHER" id="PTHR47197">
    <property type="entry name" value="PROTEIN NIRF"/>
    <property type="match status" value="1"/>
</dbReference>
<name>A0A1M6LAF8_9BACT</name>
<dbReference type="RefSeq" id="WP_073171449.1">
    <property type="nucleotide sequence ID" value="NZ_FQZE01000026.1"/>
</dbReference>
<keyword evidence="1" id="KW-0238">DNA-binding</keyword>
<dbReference type="SUPFAM" id="SSF63825">
    <property type="entry name" value="YWTD domain"/>
    <property type="match status" value="1"/>
</dbReference>
<dbReference type="Pfam" id="PF16819">
    <property type="entry name" value="DUF5074"/>
    <property type="match status" value="1"/>
</dbReference>
<reference evidence="1 2" key="1">
    <citation type="submission" date="2016-11" db="EMBL/GenBank/DDBJ databases">
        <authorList>
            <person name="Jaros S."/>
            <person name="Januszkiewicz K."/>
            <person name="Wedrychowicz H."/>
        </authorList>
    </citation>
    <scope>NUCLEOTIDE SEQUENCE [LARGE SCALE GENOMIC DNA]</scope>
    <source>
        <strain evidence="1 2">DSM 27063</strain>
    </source>
</reference>
<accession>A0A1M6LAF8</accession>
<dbReference type="PANTHER" id="PTHR47197:SF3">
    <property type="entry name" value="DIHYDRO-HEME D1 DEHYDROGENASE"/>
    <property type="match status" value="1"/>
</dbReference>
<dbReference type="EMBL" id="FQZE01000026">
    <property type="protein sequence ID" value="SHJ68190.1"/>
    <property type="molecule type" value="Genomic_DNA"/>
</dbReference>
<sequence>MKKLFKITFLVLLIAGCSEEPVETVFFDLDTNNGVFIASEGNFMYGNAALSFYNTQKKTVTNQLFYARNNAPLGDVVQSLAQFGDSLFIVVNNSGKIYVADSETVEYKGTITGLTSPRHIHFVSEEKAYISDLYASSITIFNPATLDVTGKIEIGNHHSEQMVQVGKYVFVSSWANDEYILIIDTENDELTQKIKVPFQPKDLAVDKNEKVWVLSEGTYENTSEKELLPALTRIDPETFTVEQIYRFPAQSQPASLEMNASKDTLYYILSGINKMAVDQRYLPDSVFIPAGSRLFYNLAVDPSANEIYVADAIDYAQDAIIYRYSQSGELKDSFKVGINPSYFLFK</sequence>
<proteinExistence type="predicted"/>
<organism evidence="1 2">
    <name type="scientific">Tangfeifania diversioriginum</name>
    <dbReference type="NCBI Taxonomy" id="1168035"/>
    <lineage>
        <taxon>Bacteria</taxon>
        <taxon>Pseudomonadati</taxon>
        <taxon>Bacteroidota</taxon>
        <taxon>Bacteroidia</taxon>
        <taxon>Marinilabiliales</taxon>
        <taxon>Prolixibacteraceae</taxon>
        <taxon>Tangfeifania</taxon>
    </lineage>
</organism>
<dbReference type="InterPro" id="IPR031815">
    <property type="entry name" value="DUF5074"/>
</dbReference>
<dbReference type="Proteomes" id="UP000184050">
    <property type="component" value="Unassembled WGS sequence"/>
</dbReference>
<dbReference type="AlphaFoldDB" id="A0A1M6LAF8"/>
<dbReference type="STRING" id="1168035.SAMN05444280_12625"/>
<protein>
    <submittedName>
        <fullName evidence="1">DNA-binding beta-propeller fold protein YncE</fullName>
    </submittedName>
</protein>
<dbReference type="Gene3D" id="2.130.10.10">
    <property type="entry name" value="YVTN repeat-like/Quinoprotein amine dehydrogenase"/>
    <property type="match status" value="1"/>
</dbReference>
<dbReference type="OrthoDB" id="792648at2"/>
<gene>
    <name evidence="1" type="ORF">SAMN05444280_12625</name>
</gene>
<keyword evidence="2" id="KW-1185">Reference proteome</keyword>
<dbReference type="InterPro" id="IPR015943">
    <property type="entry name" value="WD40/YVTN_repeat-like_dom_sf"/>
</dbReference>
<dbReference type="PROSITE" id="PS51257">
    <property type="entry name" value="PROKAR_LIPOPROTEIN"/>
    <property type="match status" value="1"/>
</dbReference>
<dbReference type="GO" id="GO:0003677">
    <property type="term" value="F:DNA binding"/>
    <property type="evidence" value="ECO:0007669"/>
    <property type="project" value="UniProtKB-KW"/>
</dbReference>
<dbReference type="InterPro" id="IPR051200">
    <property type="entry name" value="Host-pathogen_enzymatic-act"/>
</dbReference>
<evidence type="ECO:0000313" key="2">
    <source>
        <dbReference type="Proteomes" id="UP000184050"/>
    </source>
</evidence>
<evidence type="ECO:0000313" key="1">
    <source>
        <dbReference type="EMBL" id="SHJ68190.1"/>
    </source>
</evidence>